<name>A0ABP1N8Y9_XYLVO</name>
<accession>A0ABP1N8Y9</accession>
<feature type="transmembrane region" description="Helical" evidence="8">
    <location>
        <begin position="255"/>
        <end position="276"/>
    </location>
</feature>
<keyword evidence="10" id="KW-1185">Reference proteome</keyword>
<evidence type="ECO:0000256" key="8">
    <source>
        <dbReference type="SAM" id="Phobius"/>
    </source>
</evidence>
<evidence type="ECO:0000256" key="6">
    <source>
        <dbReference type="ARBA" id="ARBA00023136"/>
    </source>
</evidence>
<feature type="transmembrane region" description="Helical" evidence="8">
    <location>
        <begin position="129"/>
        <end position="148"/>
    </location>
</feature>
<dbReference type="EMBL" id="CAXAJV020001288">
    <property type="protein sequence ID" value="CAL7937429.1"/>
    <property type="molecule type" value="Genomic_DNA"/>
</dbReference>
<dbReference type="PANTHER" id="PTHR10464:SF4">
    <property type="entry name" value="UREA TRANSPORTER"/>
    <property type="match status" value="1"/>
</dbReference>
<feature type="transmembrane region" description="Helical" evidence="8">
    <location>
        <begin position="63"/>
        <end position="96"/>
    </location>
</feature>
<dbReference type="Gene3D" id="1.10.3430.10">
    <property type="entry name" value="Ammonium transporter AmtB like domains"/>
    <property type="match status" value="1"/>
</dbReference>
<dbReference type="PANTHER" id="PTHR10464">
    <property type="entry name" value="UREA TRANSPORTER"/>
    <property type="match status" value="1"/>
</dbReference>
<dbReference type="Pfam" id="PF03253">
    <property type="entry name" value="UT"/>
    <property type="match status" value="1"/>
</dbReference>
<dbReference type="InterPro" id="IPR029020">
    <property type="entry name" value="Ammonium/urea_transptr"/>
</dbReference>
<evidence type="ECO:0000313" key="9">
    <source>
        <dbReference type="EMBL" id="CAL7937429.1"/>
    </source>
</evidence>
<evidence type="ECO:0000256" key="5">
    <source>
        <dbReference type="ARBA" id="ARBA00022989"/>
    </source>
</evidence>
<proteinExistence type="inferred from homology"/>
<comment type="similarity">
    <text evidence="2">Belongs to the urea transporter family.</text>
</comment>
<feature type="transmembrane region" description="Helical" evidence="8">
    <location>
        <begin position="283"/>
        <end position="302"/>
    </location>
</feature>
<protein>
    <recommendedName>
        <fullName evidence="11">Urea transporter</fullName>
    </recommendedName>
</protein>
<comment type="subcellular location">
    <subcellularLocation>
        <location evidence="1">Cell membrane</location>
        <topology evidence="1">Multi-pass membrane protein</topology>
    </subcellularLocation>
</comment>
<evidence type="ECO:0000256" key="2">
    <source>
        <dbReference type="ARBA" id="ARBA00005914"/>
    </source>
</evidence>
<evidence type="ECO:0008006" key="11">
    <source>
        <dbReference type="Google" id="ProtNLM"/>
    </source>
</evidence>
<evidence type="ECO:0000256" key="1">
    <source>
        <dbReference type="ARBA" id="ARBA00004651"/>
    </source>
</evidence>
<keyword evidence="6 8" id="KW-0472">Membrane</keyword>
<comment type="caution">
    <text evidence="9">The sequence shown here is derived from an EMBL/GenBank/DDBJ whole genome shotgun (WGS) entry which is preliminary data.</text>
</comment>
<reference evidence="9 10" key="1">
    <citation type="submission" date="2024-08" db="EMBL/GenBank/DDBJ databases">
        <authorList>
            <person name="Will J Nash"/>
            <person name="Angela Man"/>
            <person name="Seanna McTaggart"/>
            <person name="Kendall Baker"/>
            <person name="Tom Barker"/>
            <person name="Leah Catchpole"/>
            <person name="Alex Durrant"/>
            <person name="Karim Gharbi"/>
            <person name="Naomi Irish"/>
            <person name="Gemy Kaithakottil"/>
            <person name="Debby Ku"/>
            <person name="Aaliyah Providence"/>
            <person name="Felix Shaw"/>
            <person name="David Swarbreck"/>
            <person name="Chris Watkins"/>
            <person name="Ann M. McCartney"/>
            <person name="Giulio Formenti"/>
            <person name="Alice Mouton"/>
            <person name="Noel Vella"/>
            <person name="Bjorn M von Reumont"/>
            <person name="Adriana Vella"/>
            <person name="Wilfried Haerty"/>
        </authorList>
    </citation>
    <scope>NUCLEOTIDE SEQUENCE [LARGE SCALE GENOMIC DNA]</scope>
</reference>
<feature type="transmembrane region" description="Helical" evidence="8">
    <location>
        <begin position="103"/>
        <end position="123"/>
    </location>
</feature>
<evidence type="ECO:0000256" key="7">
    <source>
        <dbReference type="ARBA" id="ARBA00033993"/>
    </source>
</evidence>
<evidence type="ECO:0000313" key="10">
    <source>
        <dbReference type="Proteomes" id="UP001642520"/>
    </source>
</evidence>
<evidence type="ECO:0000256" key="3">
    <source>
        <dbReference type="ARBA" id="ARBA00022475"/>
    </source>
</evidence>
<evidence type="ECO:0000256" key="4">
    <source>
        <dbReference type="ARBA" id="ARBA00022692"/>
    </source>
</evidence>
<dbReference type="InterPro" id="IPR004937">
    <property type="entry name" value="Urea_transporter"/>
</dbReference>
<organism evidence="9 10">
    <name type="scientific">Xylocopa violacea</name>
    <name type="common">Violet carpenter bee</name>
    <name type="synonym">Apis violacea</name>
    <dbReference type="NCBI Taxonomy" id="135666"/>
    <lineage>
        <taxon>Eukaryota</taxon>
        <taxon>Metazoa</taxon>
        <taxon>Ecdysozoa</taxon>
        <taxon>Arthropoda</taxon>
        <taxon>Hexapoda</taxon>
        <taxon>Insecta</taxon>
        <taxon>Pterygota</taxon>
        <taxon>Neoptera</taxon>
        <taxon>Endopterygota</taxon>
        <taxon>Hymenoptera</taxon>
        <taxon>Apocrita</taxon>
        <taxon>Aculeata</taxon>
        <taxon>Apoidea</taxon>
        <taxon>Anthophila</taxon>
        <taxon>Apidae</taxon>
        <taxon>Xylocopa</taxon>
        <taxon>Xylocopa</taxon>
    </lineage>
</organism>
<gene>
    <name evidence="9" type="ORF">XYLVIOL_LOCUS2700</name>
</gene>
<sequence>MIARERLKGSTRHDYSRAVFTGNLAILQEFLLKQESVFWSILRLFDFLLRGFGQVAFANNPISGLLIAIALAVTASGTLIFSAITGFLGLLLSVLIRDRQENVANGVTVLNPLLVGAVSYALIPKFYGSFDAFSILLVILGTIFSVYLSRSLGNSKSPCLAWPFNLTEFALLLVLYNQDNGVHTTEKLQPLIRMVFQGIVLSASQVFAVESVVTGSIVYLATLLFSPTTAGFAFLGALIGSLAGLMLGVEIEEIYAGLWGYNAFLTGASLGGTLFVLNKQTGFATIVAIVFTVIVQYSVLFFFRDLKLPVLTLPFVLATTLFLKLRNNLSDKTFPQPTSISFPEKQRWDYYANQQMLTQKVFDGVNGESGAEDGHAISEFNV</sequence>
<keyword evidence="5 8" id="KW-1133">Transmembrane helix</keyword>
<keyword evidence="3" id="KW-1003">Cell membrane</keyword>
<feature type="transmembrane region" description="Helical" evidence="8">
    <location>
        <begin position="308"/>
        <end position="325"/>
    </location>
</feature>
<keyword evidence="4 8" id="KW-0812">Transmembrane</keyword>
<comment type="catalytic activity">
    <reaction evidence="7">
        <text>urea(in) = urea(out)</text>
        <dbReference type="Rhea" id="RHEA:32799"/>
        <dbReference type="ChEBI" id="CHEBI:16199"/>
    </reaction>
</comment>
<dbReference type="Proteomes" id="UP001642520">
    <property type="component" value="Unassembled WGS sequence"/>
</dbReference>